<evidence type="ECO:0000313" key="1">
    <source>
        <dbReference type="EMBL" id="WAQ92631.1"/>
    </source>
</evidence>
<reference evidence="1" key="1">
    <citation type="submission" date="2022-10" db="EMBL/GenBank/DDBJ databases">
        <title>Puccinia triticina Genome sequencing and assembly.</title>
        <authorList>
            <person name="Li C."/>
        </authorList>
    </citation>
    <scope>NUCLEOTIDE SEQUENCE</scope>
    <source>
        <strain evidence="1">Pt15</strain>
    </source>
</reference>
<keyword evidence="2" id="KW-1185">Reference proteome</keyword>
<protein>
    <submittedName>
        <fullName evidence="1">Uncharacterized protein</fullName>
    </submittedName>
</protein>
<organism evidence="1 2">
    <name type="scientific">Puccinia triticina</name>
    <dbReference type="NCBI Taxonomy" id="208348"/>
    <lineage>
        <taxon>Eukaryota</taxon>
        <taxon>Fungi</taxon>
        <taxon>Dikarya</taxon>
        <taxon>Basidiomycota</taxon>
        <taxon>Pucciniomycotina</taxon>
        <taxon>Pucciniomycetes</taxon>
        <taxon>Pucciniales</taxon>
        <taxon>Pucciniaceae</taxon>
        <taxon>Puccinia</taxon>
    </lineage>
</organism>
<evidence type="ECO:0000313" key="2">
    <source>
        <dbReference type="Proteomes" id="UP001164743"/>
    </source>
</evidence>
<dbReference type="EMBL" id="CP110437">
    <property type="protein sequence ID" value="WAQ92631.1"/>
    <property type="molecule type" value="Genomic_DNA"/>
</dbReference>
<gene>
    <name evidence="1" type="ORF">PtA15_17A113</name>
</gene>
<dbReference type="GeneID" id="77805090"/>
<dbReference type="RefSeq" id="XP_053028186.1">
    <property type="nucleotide sequence ID" value="XM_053164195.1"/>
</dbReference>
<accession>A0ABY7D4T8</accession>
<sequence>MELKDCIRITTSDDQPGTAAGLATSSAAGTAASLANSLATGLATSSSPVLATLSAPFLATCSAPLATSSTRALRNDGGDQWYSELAGSQVMLIEELHGRVGSALATARSGNFSDDARASISAMYQAKLTSLCLKQIALVKEVVEDLGTRIFLEDAPFWSAILDCLSQRPEFQQIDSALAHIQLMVLLLKKMGILTKTGDPVLLNVQ</sequence>
<name>A0ABY7D4T8_9BASI</name>
<proteinExistence type="predicted"/>
<dbReference type="Proteomes" id="UP001164743">
    <property type="component" value="Chromosome 17A"/>
</dbReference>